<comment type="caution">
    <text evidence="2">The sequence shown here is derived from an EMBL/GenBank/DDBJ whole genome shotgun (WGS) entry which is preliminary data.</text>
</comment>
<keyword evidence="1" id="KW-1133">Transmembrane helix</keyword>
<accession>A0A919ETN0</accession>
<evidence type="ECO:0000256" key="1">
    <source>
        <dbReference type="SAM" id="Phobius"/>
    </source>
</evidence>
<gene>
    <name evidence="2" type="ORF">GCM10017667_77380</name>
</gene>
<reference evidence="2" key="1">
    <citation type="journal article" date="2014" name="Int. J. Syst. Evol. Microbiol.">
        <title>Complete genome sequence of Corynebacterium casei LMG S-19264T (=DSM 44701T), isolated from a smear-ripened cheese.</title>
        <authorList>
            <consortium name="US DOE Joint Genome Institute (JGI-PGF)"/>
            <person name="Walter F."/>
            <person name="Albersmeier A."/>
            <person name="Kalinowski J."/>
            <person name="Ruckert C."/>
        </authorList>
    </citation>
    <scope>NUCLEOTIDE SEQUENCE</scope>
    <source>
        <strain evidence="2">JCM 4122</strain>
    </source>
</reference>
<proteinExistence type="predicted"/>
<keyword evidence="1" id="KW-0472">Membrane</keyword>
<organism evidence="2 3">
    <name type="scientific">Streptomyces filamentosus</name>
    <name type="common">Streptomyces roseosporus</name>
    <dbReference type="NCBI Taxonomy" id="67294"/>
    <lineage>
        <taxon>Bacteria</taxon>
        <taxon>Bacillati</taxon>
        <taxon>Actinomycetota</taxon>
        <taxon>Actinomycetes</taxon>
        <taxon>Kitasatosporales</taxon>
        <taxon>Streptomycetaceae</taxon>
        <taxon>Streptomyces</taxon>
    </lineage>
</organism>
<sequence length="64" mass="6973">MDDDPTWGELLLGFVLMMGIPVAVVGGAIYGLVGLILWATAPERRWRRRRAHEGAPEDAAQGRG</sequence>
<keyword evidence="3" id="KW-1185">Reference proteome</keyword>
<evidence type="ECO:0000313" key="2">
    <source>
        <dbReference type="EMBL" id="GHG28676.1"/>
    </source>
</evidence>
<dbReference type="EMBL" id="BNBE01000004">
    <property type="protein sequence ID" value="GHG28676.1"/>
    <property type="molecule type" value="Genomic_DNA"/>
</dbReference>
<name>A0A919ETN0_STRFL</name>
<evidence type="ECO:0000313" key="3">
    <source>
        <dbReference type="Proteomes" id="UP000632849"/>
    </source>
</evidence>
<protein>
    <submittedName>
        <fullName evidence="2">Uncharacterized protein</fullName>
    </submittedName>
</protein>
<dbReference type="Proteomes" id="UP000632849">
    <property type="component" value="Unassembled WGS sequence"/>
</dbReference>
<feature type="transmembrane region" description="Helical" evidence="1">
    <location>
        <begin position="12"/>
        <end position="40"/>
    </location>
</feature>
<reference evidence="2" key="2">
    <citation type="submission" date="2020-09" db="EMBL/GenBank/DDBJ databases">
        <authorList>
            <person name="Sun Q."/>
            <person name="Ohkuma M."/>
        </authorList>
    </citation>
    <scope>NUCLEOTIDE SEQUENCE</scope>
    <source>
        <strain evidence="2">JCM 4122</strain>
    </source>
</reference>
<dbReference type="RefSeq" id="WP_190044800.1">
    <property type="nucleotide sequence ID" value="NZ_BNBE01000004.1"/>
</dbReference>
<keyword evidence="1" id="KW-0812">Transmembrane</keyword>
<dbReference type="AlphaFoldDB" id="A0A919ETN0"/>